<comment type="caution">
    <text evidence="1">The sequence shown here is derived from an EMBL/GenBank/DDBJ whole genome shotgun (WGS) entry which is preliminary data.</text>
</comment>
<sequence length="70" mass="7890">MRKGNTQKWSTIHKVNLNLTADIREAIITLNIYLEGYEVVLQRLSHEDTGVLTLEGKIITSNATVNLPQL</sequence>
<protein>
    <submittedName>
        <fullName evidence="1">Uncharacterized protein</fullName>
    </submittedName>
</protein>
<dbReference type="EMBL" id="ADBV01011762">
    <property type="protein sequence ID" value="EJW74684.1"/>
    <property type="molecule type" value="Genomic_DNA"/>
</dbReference>
<dbReference type="Proteomes" id="UP000004810">
    <property type="component" value="Unassembled WGS sequence"/>
</dbReference>
<evidence type="ECO:0000313" key="2">
    <source>
        <dbReference type="Proteomes" id="UP000004810"/>
    </source>
</evidence>
<proteinExistence type="predicted"/>
<reference evidence="2" key="1">
    <citation type="submission" date="2012-08" db="EMBL/GenBank/DDBJ databases">
        <title>The Genome Sequence of Wuchereria bancrofti.</title>
        <authorList>
            <person name="Nutman T.B."/>
            <person name="Fink D.L."/>
            <person name="Russ C."/>
            <person name="Young S."/>
            <person name="Zeng Q."/>
            <person name="Koehrsen M."/>
            <person name="Alvarado L."/>
            <person name="Berlin A."/>
            <person name="Chapman S.B."/>
            <person name="Chen Z."/>
            <person name="Freedman E."/>
            <person name="Gellesch M."/>
            <person name="Goldberg J."/>
            <person name="Griggs A."/>
            <person name="Gujja S."/>
            <person name="Heilman E.R."/>
            <person name="Heiman D."/>
            <person name="Hepburn T."/>
            <person name="Howarth C."/>
            <person name="Jen D."/>
            <person name="Larson L."/>
            <person name="Lewis B."/>
            <person name="Mehta T."/>
            <person name="Park D."/>
            <person name="Pearson M."/>
            <person name="Roberts A."/>
            <person name="Saif S."/>
            <person name="Shea T."/>
            <person name="Shenoy N."/>
            <person name="Sisk P."/>
            <person name="Stolte C."/>
            <person name="Sykes S."/>
            <person name="Walk T."/>
            <person name="White J."/>
            <person name="Yandava C."/>
            <person name="Haas B."/>
            <person name="Henn M.R."/>
            <person name="Nusbaum C."/>
            <person name="Birren B."/>
        </authorList>
    </citation>
    <scope>NUCLEOTIDE SEQUENCE [LARGE SCALE GENOMIC DNA]</scope>
    <source>
        <strain evidence="2">NA</strain>
    </source>
</reference>
<gene>
    <name evidence="1" type="ORF">WUBG_14410</name>
</gene>
<dbReference type="AlphaFoldDB" id="J9EH09"/>
<name>J9EH09_WUCBA</name>
<evidence type="ECO:0000313" key="1">
    <source>
        <dbReference type="EMBL" id="EJW74684.1"/>
    </source>
</evidence>
<organism evidence="1 2">
    <name type="scientific">Wuchereria bancrofti</name>
    <dbReference type="NCBI Taxonomy" id="6293"/>
    <lineage>
        <taxon>Eukaryota</taxon>
        <taxon>Metazoa</taxon>
        <taxon>Ecdysozoa</taxon>
        <taxon>Nematoda</taxon>
        <taxon>Chromadorea</taxon>
        <taxon>Rhabditida</taxon>
        <taxon>Spirurina</taxon>
        <taxon>Spiruromorpha</taxon>
        <taxon>Filarioidea</taxon>
        <taxon>Onchocercidae</taxon>
        <taxon>Wuchereria</taxon>
    </lineage>
</organism>
<accession>J9EH09</accession>